<dbReference type="Pfam" id="PF01850">
    <property type="entry name" value="PIN"/>
    <property type="match status" value="1"/>
</dbReference>
<protein>
    <submittedName>
        <fullName evidence="2">Type II toxin-antitoxin system VapC family toxin</fullName>
    </submittedName>
</protein>
<gene>
    <name evidence="2" type="ORF">HKX39_02720</name>
</gene>
<dbReference type="InterPro" id="IPR002716">
    <property type="entry name" value="PIN_dom"/>
</dbReference>
<dbReference type="InterPro" id="IPR029060">
    <property type="entry name" value="PIN-like_dom_sf"/>
</dbReference>
<dbReference type="PANTHER" id="PTHR36173:SF2">
    <property type="entry name" value="RIBONUCLEASE VAPC16"/>
    <property type="match status" value="1"/>
</dbReference>
<feature type="domain" description="PIN" evidence="1">
    <location>
        <begin position="4"/>
        <end position="122"/>
    </location>
</feature>
<proteinExistence type="predicted"/>
<dbReference type="SUPFAM" id="SSF88723">
    <property type="entry name" value="PIN domain-like"/>
    <property type="match status" value="1"/>
</dbReference>
<organism evidence="2 3">
    <name type="scientific">Pelistega suis</name>
    <dbReference type="NCBI Taxonomy" id="1631957"/>
    <lineage>
        <taxon>Bacteria</taxon>
        <taxon>Pseudomonadati</taxon>
        <taxon>Pseudomonadota</taxon>
        <taxon>Betaproteobacteria</taxon>
        <taxon>Burkholderiales</taxon>
        <taxon>Alcaligenaceae</taxon>
        <taxon>Pelistega</taxon>
    </lineage>
</organism>
<evidence type="ECO:0000313" key="2">
    <source>
        <dbReference type="EMBL" id="NOL51091.1"/>
    </source>
</evidence>
<dbReference type="CDD" id="cd09872">
    <property type="entry name" value="PIN_Sll0205-like"/>
    <property type="match status" value="1"/>
</dbReference>
<dbReference type="PANTHER" id="PTHR36173">
    <property type="entry name" value="RIBONUCLEASE VAPC16-RELATED"/>
    <property type="match status" value="1"/>
</dbReference>
<dbReference type="AlphaFoldDB" id="A0A849P371"/>
<evidence type="ECO:0000313" key="3">
    <source>
        <dbReference type="Proteomes" id="UP000537862"/>
    </source>
</evidence>
<dbReference type="Gene3D" id="3.40.50.1010">
    <property type="entry name" value="5'-nuclease"/>
    <property type="match status" value="1"/>
</dbReference>
<evidence type="ECO:0000259" key="1">
    <source>
        <dbReference type="Pfam" id="PF01850"/>
    </source>
</evidence>
<dbReference type="Proteomes" id="UP000537862">
    <property type="component" value="Unassembled WGS sequence"/>
</dbReference>
<keyword evidence="3" id="KW-1185">Reference proteome</keyword>
<comment type="caution">
    <text evidence="2">The sequence shown here is derived from an EMBL/GenBank/DDBJ whole genome shotgun (WGS) entry which is preliminary data.</text>
</comment>
<dbReference type="EMBL" id="JABGBN010000001">
    <property type="protein sequence ID" value="NOL51091.1"/>
    <property type="molecule type" value="Genomic_DNA"/>
</dbReference>
<name>A0A849P371_9BURK</name>
<accession>A0A849P371</accession>
<dbReference type="RefSeq" id="WP_171679762.1">
    <property type="nucleotide sequence ID" value="NZ_JABGBN010000001.1"/>
</dbReference>
<reference evidence="2 3" key="1">
    <citation type="submission" date="2020-05" db="EMBL/GenBank/DDBJ databases">
        <authorList>
            <person name="Niu N."/>
        </authorList>
    </citation>
    <scope>NUCLEOTIDE SEQUENCE [LARGE SCALE GENOMIC DNA]</scope>
    <source>
        <strain evidence="2 3">3340-03</strain>
    </source>
</reference>
<dbReference type="InterPro" id="IPR052919">
    <property type="entry name" value="TA_system_RNase"/>
</dbReference>
<sequence>MKLLLDTHLLIWAASDSKHLSKKAKKLLNDTENQLFFSVASIWEIIIKNELGRNDFSINATAFRRSLIENDYIELPILGKHTLTLAQLADIHKDPFDRILLAQSISEGLTLLSADKKLIKYGAYVQGV</sequence>
<dbReference type="InterPro" id="IPR041705">
    <property type="entry name" value="PIN_Sll0205"/>
</dbReference>